<dbReference type="Pfam" id="PF18911">
    <property type="entry name" value="PKD_4"/>
    <property type="match status" value="1"/>
</dbReference>
<keyword evidence="2" id="KW-0732">Signal</keyword>
<evidence type="ECO:0000313" key="4">
    <source>
        <dbReference type="EMBL" id="GAA2045136.1"/>
    </source>
</evidence>
<gene>
    <name evidence="4" type="ORF">GCM10009839_56300</name>
</gene>
<feature type="region of interest" description="Disordered" evidence="1">
    <location>
        <begin position="494"/>
        <end position="525"/>
    </location>
</feature>
<dbReference type="Gene3D" id="2.60.120.260">
    <property type="entry name" value="Galactose-binding domain-like"/>
    <property type="match status" value="2"/>
</dbReference>
<organism evidence="4 5">
    <name type="scientific">Catenulispora yoronensis</name>
    <dbReference type="NCBI Taxonomy" id="450799"/>
    <lineage>
        <taxon>Bacteria</taxon>
        <taxon>Bacillati</taxon>
        <taxon>Actinomycetota</taxon>
        <taxon>Actinomycetes</taxon>
        <taxon>Catenulisporales</taxon>
        <taxon>Catenulisporaceae</taxon>
        <taxon>Catenulispora</taxon>
    </lineage>
</organism>
<dbReference type="PROSITE" id="PS51318">
    <property type="entry name" value="TAT"/>
    <property type="match status" value="1"/>
</dbReference>
<feature type="chain" id="PRO_5045551723" description="PKD domain-containing protein" evidence="2">
    <location>
        <begin position="29"/>
        <end position="1145"/>
    </location>
</feature>
<dbReference type="SUPFAM" id="SSF49299">
    <property type="entry name" value="PKD domain"/>
    <property type="match status" value="1"/>
</dbReference>
<keyword evidence="5" id="KW-1185">Reference proteome</keyword>
<sequence length="1145" mass="116007">MNTLRFRRRIIGVVAAALVAAAGPGAVAEVKAATAVPATPPTGFSDTVVANVTLPVGLGFTPDGRMLVTTKPGQLYAYDKAGKQTLALDASGFTCAGQPGQDERGMLSVTADPSFATNSYIYVYYSHSSGSNCFNRLSRFTLDTTNHVVSGSEKVLLDGIAGDGFHNAGDVVFGKDGDLYVSVGDGHCLEGCDPSNTAAQDLKNLNGKVLRIAKDGSIPAGNPYSGTGTARCNTGAITSGKCQEIYAYGFRNPFRISVDPNASGTRIFVNDVGQNTTEEVDLLKAGADYGWPDCEGPCSPANSKYTDPYYSYADSMGGGRGAIAGGVFVPNGLWNTGYNGEYLFSDYVKTNTYAINATGASGSGLKTFSAGSTAISMKFAPQDLGGTATQQALYYTNLIDGTVHKVTSGATTPTASFTTNGVTGATGYCSTKATTAGAPPFTVSFDGSASADPKGLALTYHWDFGDGATATTTTPTTSHTYTTAGKFTPKLTVTNSAGGSSPAASGAVRTDDAPPALTITSPSPTGTFTVGQTYTPAATAVDSGGAALPASALTWQVWLFHINHVHPVLDPVAGDGATSFVAPPAEQFSAIKGNSRLLVCLSGTDANGVTQTVEQDFDPKLVQVSLNSQPAGLKVNIAEDDVDAGGNVTTPATVTSWAGYQLHLNAPDQTDAGGTQQTFASWSDGGTQAHAVTPTSDSAYTATFTPSTCASAQLLTNPGFESNGTGWTQTSTLNLNPITKATTAEPAHSGSYIADFNGNGSKDTDTVAQTVSIPSGCTASLSYWLHVDSTESTTTAKPDTFKAQVLNAAGTVLGTVGSFSNLDKATGYKQHTADLSAYAGQTVTLKFSGAETDANGGTTSFVLDDTALNTSGGVPVSNDFSLSATPGSASATAGASATSTIGTAVTSGSAQSVALSASGLPTGATASFAPASVTAGGSSTLTVATSATTPAGTYPVTVTGTAASGTHTATFTLTVTAPTTGCANPGQLLANPGFESGATAWTQTSTLGFTPITKATTAEPAHAGSWIADFNGNGSKDTDTEAQQVSVPAGCAATLAYWLHVDSTETTTTAKPDTFTVQVLNSAGTVLATVGSFSNLDKATGYKQHTADLSAYAGQTVTVKFTGSETDTSGGTTSFVIDDTALTTS</sequence>
<dbReference type="InterPro" id="IPR000601">
    <property type="entry name" value="PKD_dom"/>
</dbReference>
<dbReference type="InterPro" id="IPR035986">
    <property type="entry name" value="PKD_dom_sf"/>
</dbReference>
<evidence type="ECO:0000259" key="3">
    <source>
        <dbReference type="PROSITE" id="PS50093"/>
    </source>
</evidence>
<dbReference type="Gene3D" id="2.120.10.30">
    <property type="entry name" value="TolB, C-terminal domain"/>
    <property type="match status" value="1"/>
</dbReference>
<dbReference type="PANTHER" id="PTHR19328:SF13">
    <property type="entry name" value="HIPL1 PROTEIN"/>
    <property type="match status" value="1"/>
</dbReference>
<protein>
    <recommendedName>
        <fullName evidence="3">PKD domain-containing protein</fullName>
    </recommendedName>
</protein>
<evidence type="ECO:0000256" key="2">
    <source>
        <dbReference type="SAM" id="SignalP"/>
    </source>
</evidence>
<evidence type="ECO:0000313" key="5">
    <source>
        <dbReference type="Proteomes" id="UP001500751"/>
    </source>
</evidence>
<dbReference type="PROSITE" id="PS50093">
    <property type="entry name" value="PKD"/>
    <property type="match status" value="1"/>
</dbReference>
<dbReference type="EMBL" id="BAAAQN010000038">
    <property type="protein sequence ID" value="GAA2045136.1"/>
    <property type="molecule type" value="Genomic_DNA"/>
</dbReference>
<dbReference type="SMART" id="SM00089">
    <property type="entry name" value="PKD"/>
    <property type="match status" value="2"/>
</dbReference>
<name>A0ABN2UY22_9ACTN</name>
<dbReference type="InterPro" id="IPR011042">
    <property type="entry name" value="6-blade_b-propeller_TolB-like"/>
</dbReference>
<comment type="caution">
    <text evidence="4">The sequence shown here is derived from an EMBL/GenBank/DDBJ whole genome shotgun (WGS) entry which is preliminary data.</text>
</comment>
<dbReference type="CDD" id="cd00146">
    <property type="entry name" value="PKD"/>
    <property type="match status" value="1"/>
</dbReference>
<dbReference type="Pfam" id="PF07995">
    <property type="entry name" value="GSDH"/>
    <property type="match status" value="1"/>
</dbReference>
<dbReference type="InterPro" id="IPR013783">
    <property type="entry name" value="Ig-like_fold"/>
</dbReference>
<dbReference type="InterPro" id="IPR011041">
    <property type="entry name" value="Quinoprot_gluc/sorb_DH_b-prop"/>
</dbReference>
<feature type="signal peptide" evidence="2">
    <location>
        <begin position="1"/>
        <end position="28"/>
    </location>
</feature>
<evidence type="ECO:0000256" key="1">
    <source>
        <dbReference type="SAM" id="MobiDB-lite"/>
    </source>
</evidence>
<dbReference type="InterPro" id="IPR006311">
    <property type="entry name" value="TAT_signal"/>
</dbReference>
<dbReference type="SUPFAM" id="SSF50952">
    <property type="entry name" value="Soluble quinoprotein glucose dehydrogenase"/>
    <property type="match status" value="1"/>
</dbReference>
<proteinExistence type="predicted"/>
<feature type="domain" description="PKD" evidence="3">
    <location>
        <begin position="426"/>
        <end position="508"/>
    </location>
</feature>
<reference evidence="4 5" key="1">
    <citation type="journal article" date="2019" name="Int. J. Syst. Evol. Microbiol.">
        <title>The Global Catalogue of Microorganisms (GCM) 10K type strain sequencing project: providing services to taxonomists for standard genome sequencing and annotation.</title>
        <authorList>
            <consortium name="The Broad Institute Genomics Platform"/>
            <consortium name="The Broad Institute Genome Sequencing Center for Infectious Disease"/>
            <person name="Wu L."/>
            <person name="Ma J."/>
        </authorList>
    </citation>
    <scope>NUCLEOTIDE SEQUENCE [LARGE SCALE GENOMIC DNA]</scope>
    <source>
        <strain evidence="4 5">JCM 16014</strain>
    </source>
</reference>
<dbReference type="InterPro" id="IPR012938">
    <property type="entry name" value="Glc/Sorbosone_DH"/>
</dbReference>
<dbReference type="PANTHER" id="PTHR19328">
    <property type="entry name" value="HEDGEHOG-INTERACTING PROTEIN"/>
    <property type="match status" value="1"/>
</dbReference>
<dbReference type="Gene3D" id="2.60.40.10">
    <property type="entry name" value="Immunoglobulins"/>
    <property type="match status" value="1"/>
</dbReference>
<dbReference type="InterPro" id="IPR022409">
    <property type="entry name" value="PKD/Chitinase_dom"/>
</dbReference>
<dbReference type="Proteomes" id="UP001500751">
    <property type="component" value="Unassembled WGS sequence"/>
</dbReference>
<feature type="compositionally biased region" description="Low complexity" evidence="1">
    <location>
        <begin position="496"/>
        <end position="507"/>
    </location>
</feature>
<accession>A0ABN2UY22</accession>